<organism evidence="12 13">
    <name type="scientific">Candidatus Harrisonbacteria bacterium RIFCSPLOWO2_02_FULL_41_13b</name>
    <dbReference type="NCBI Taxonomy" id="1798409"/>
    <lineage>
        <taxon>Bacteria</taxon>
        <taxon>Candidatus Harrisoniibacteriota</taxon>
    </lineage>
</organism>
<evidence type="ECO:0000256" key="7">
    <source>
        <dbReference type="HAMAP-Rule" id="MF_01331"/>
    </source>
</evidence>
<evidence type="ECO:0000256" key="1">
    <source>
        <dbReference type="ARBA" id="ARBA00009451"/>
    </source>
</evidence>
<dbReference type="Gene3D" id="3.90.470.10">
    <property type="entry name" value="Ribosomal protein L22/L17"/>
    <property type="match status" value="1"/>
</dbReference>
<evidence type="ECO:0000313" key="13">
    <source>
        <dbReference type="Proteomes" id="UP000177690"/>
    </source>
</evidence>
<protein>
    <recommendedName>
        <fullName evidence="6 7">Large ribosomal subunit protein uL22</fullName>
    </recommendedName>
</protein>
<evidence type="ECO:0000256" key="5">
    <source>
        <dbReference type="ARBA" id="ARBA00023274"/>
    </source>
</evidence>
<feature type="region of interest" description="Disordered" evidence="11">
    <location>
        <begin position="130"/>
        <end position="150"/>
    </location>
</feature>
<sequence>MATTVNQQIAKLNDLHIAPRKVRLIANVIKGLRTQEAEAQLLMQNQRAAQPILKLLRSAIANAKNNKKMGLENLIVKSVIVNQGAMLKRFLPRAQGRATPIHKKMSHVTLILEETSNKAANRFIITSPVKKSGKKKAKTKTPKAKVNQPEREIKKISEKPGFFKRLFNRKSV</sequence>
<name>A0A1G1ZQ87_9BACT</name>
<dbReference type="Proteomes" id="UP000177690">
    <property type="component" value="Unassembled WGS sequence"/>
</dbReference>
<dbReference type="NCBIfam" id="TIGR01044">
    <property type="entry name" value="rplV_bact"/>
    <property type="match status" value="1"/>
</dbReference>
<dbReference type="InterPro" id="IPR036394">
    <property type="entry name" value="Ribosomal_uL22_sf"/>
</dbReference>
<evidence type="ECO:0000313" key="12">
    <source>
        <dbReference type="EMBL" id="OGY66702.1"/>
    </source>
</evidence>
<keyword evidence="4 7" id="KW-0689">Ribosomal protein</keyword>
<keyword evidence="3 7" id="KW-0694">RNA-binding</keyword>
<evidence type="ECO:0000256" key="3">
    <source>
        <dbReference type="ARBA" id="ARBA00022884"/>
    </source>
</evidence>
<evidence type="ECO:0000256" key="2">
    <source>
        <dbReference type="ARBA" id="ARBA00022730"/>
    </source>
</evidence>
<dbReference type="InterPro" id="IPR001063">
    <property type="entry name" value="Ribosomal_uL22"/>
</dbReference>
<dbReference type="STRING" id="1798409.A3I24_03430"/>
<evidence type="ECO:0000256" key="10">
    <source>
        <dbReference type="RuleBase" id="RU004008"/>
    </source>
</evidence>
<dbReference type="CDD" id="cd00336">
    <property type="entry name" value="Ribosomal_L22"/>
    <property type="match status" value="1"/>
</dbReference>
<keyword evidence="5 7" id="KW-0687">Ribonucleoprotein</keyword>
<comment type="similarity">
    <text evidence="1 7 8">Belongs to the universal ribosomal protein uL22 family.</text>
</comment>
<evidence type="ECO:0000256" key="4">
    <source>
        <dbReference type="ARBA" id="ARBA00022980"/>
    </source>
</evidence>
<dbReference type="InterPro" id="IPR047867">
    <property type="entry name" value="Ribosomal_uL22_bac/org-type"/>
</dbReference>
<dbReference type="GO" id="GO:0019843">
    <property type="term" value="F:rRNA binding"/>
    <property type="evidence" value="ECO:0007669"/>
    <property type="project" value="UniProtKB-UniRule"/>
</dbReference>
<dbReference type="Pfam" id="PF00237">
    <property type="entry name" value="Ribosomal_L22"/>
    <property type="match status" value="1"/>
</dbReference>
<reference evidence="12 13" key="1">
    <citation type="journal article" date="2016" name="Nat. Commun.">
        <title>Thousands of microbial genomes shed light on interconnected biogeochemical processes in an aquifer system.</title>
        <authorList>
            <person name="Anantharaman K."/>
            <person name="Brown C.T."/>
            <person name="Hug L.A."/>
            <person name="Sharon I."/>
            <person name="Castelle C.J."/>
            <person name="Probst A.J."/>
            <person name="Thomas B.C."/>
            <person name="Singh A."/>
            <person name="Wilkins M.J."/>
            <person name="Karaoz U."/>
            <person name="Brodie E.L."/>
            <person name="Williams K.H."/>
            <person name="Hubbard S.S."/>
            <person name="Banfield J.F."/>
        </authorList>
    </citation>
    <scope>NUCLEOTIDE SEQUENCE [LARGE SCALE GENOMIC DNA]</scope>
</reference>
<comment type="subunit">
    <text evidence="7 9">Part of the 50S ribosomal subunit.</text>
</comment>
<dbReference type="GO" id="GO:0003735">
    <property type="term" value="F:structural constituent of ribosome"/>
    <property type="evidence" value="ECO:0007669"/>
    <property type="project" value="InterPro"/>
</dbReference>
<dbReference type="GO" id="GO:0006412">
    <property type="term" value="P:translation"/>
    <property type="evidence" value="ECO:0007669"/>
    <property type="project" value="UniProtKB-UniRule"/>
</dbReference>
<dbReference type="InterPro" id="IPR005727">
    <property type="entry name" value="Ribosomal_uL22_bac/chlpt-type"/>
</dbReference>
<comment type="function">
    <text evidence="7">The globular domain of the protein is located near the polypeptide exit tunnel on the outside of the subunit, while an extended beta-hairpin is found that lines the wall of the exit tunnel in the center of the 70S ribosome.</text>
</comment>
<dbReference type="PROSITE" id="PS00464">
    <property type="entry name" value="RIBOSOMAL_L22"/>
    <property type="match status" value="1"/>
</dbReference>
<dbReference type="PANTHER" id="PTHR13501">
    <property type="entry name" value="CHLOROPLAST 50S RIBOSOMAL PROTEIN L22-RELATED"/>
    <property type="match status" value="1"/>
</dbReference>
<evidence type="ECO:0000256" key="6">
    <source>
        <dbReference type="ARBA" id="ARBA00035207"/>
    </source>
</evidence>
<feature type="compositionally biased region" description="Basic residues" evidence="11">
    <location>
        <begin position="131"/>
        <end position="143"/>
    </location>
</feature>
<proteinExistence type="inferred from homology"/>
<keyword evidence="2 7" id="KW-0699">rRNA-binding</keyword>
<evidence type="ECO:0000256" key="11">
    <source>
        <dbReference type="SAM" id="MobiDB-lite"/>
    </source>
</evidence>
<dbReference type="AlphaFoldDB" id="A0A1G1ZQ87"/>
<dbReference type="PANTHER" id="PTHR13501:SF8">
    <property type="entry name" value="LARGE RIBOSOMAL SUBUNIT PROTEIN UL22M"/>
    <property type="match status" value="1"/>
</dbReference>
<accession>A0A1G1ZQ87</accession>
<comment type="function">
    <text evidence="7 10">This protein binds specifically to 23S rRNA; its binding is stimulated by other ribosomal proteins, e.g., L4, L17, and L20. It is important during the early stages of 50S assembly. It makes multiple contacts with different domains of the 23S rRNA in the assembled 50S subunit and ribosome.</text>
</comment>
<evidence type="ECO:0000256" key="8">
    <source>
        <dbReference type="RuleBase" id="RU004005"/>
    </source>
</evidence>
<dbReference type="EMBL" id="MHJL01000037">
    <property type="protein sequence ID" value="OGY66702.1"/>
    <property type="molecule type" value="Genomic_DNA"/>
</dbReference>
<dbReference type="GO" id="GO:0022625">
    <property type="term" value="C:cytosolic large ribosomal subunit"/>
    <property type="evidence" value="ECO:0007669"/>
    <property type="project" value="TreeGrafter"/>
</dbReference>
<dbReference type="SUPFAM" id="SSF54843">
    <property type="entry name" value="Ribosomal protein L22"/>
    <property type="match status" value="1"/>
</dbReference>
<dbReference type="HAMAP" id="MF_01331_B">
    <property type="entry name" value="Ribosomal_uL22_B"/>
    <property type="match status" value="1"/>
</dbReference>
<comment type="caution">
    <text evidence="12">The sequence shown here is derived from an EMBL/GenBank/DDBJ whole genome shotgun (WGS) entry which is preliminary data.</text>
</comment>
<evidence type="ECO:0000256" key="9">
    <source>
        <dbReference type="RuleBase" id="RU004006"/>
    </source>
</evidence>
<dbReference type="InterPro" id="IPR018260">
    <property type="entry name" value="Ribosomal_uL22_CS"/>
</dbReference>
<gene>
    <name evidence="7" type="primary">rplV</name>
    <name evidence="12" type="ORF">A3I24_03430</name>
</gene>